<accession>A0ABZ3A0G7</accession>
<protein>
    <submittedName>
        <fullName evidence="3">GerMN domain-containing protein</fullName>
    </submittedName>
</protein>
<dbReference type="Pfam" id="PF10646">
    <property type="entry name" value="Germane"/>
    <property type="match status" value="1"/>
</dbReference>
<dbReference type="Proteomes" id="UP001448858">
    <property type="component" value="Chromosome"/>
</dbReference>
<evidence type="ECO:0000313" key="4">
    <source>
        <dbReference type="Proteomes" id="UP001448858"/>
    </source>
</evidence>
<evidence type="ECO:0000313" key="3">
    <source>
        <dbReference type="EMBL" id="WZP16938.1"/>
    </source>
</evidence>
<feature type="chain" id="PRO_5047550763" evidence="1">
    <location>
        <begin position="35"/>
        <end position="314"/>
    </location>
</feature>
<gene>
    <name evidence="3" type="ORF">AAE021_05085</name>
</gene>
<feature type="domain" description="GerMN" evidence="2">
    <location>
        <begin position="100"/>
        <end position="197"/>
    </location>
</feature>
<keyword evidence="4" id="KW-1185">Reference proteome</keyword>
<proteinExistence type="predicted"/>
<evidence type="ECO:0000259" key="2">
    <source>
        <dbReference type="SMART" id="SM00909"/>
    </source>
</evidence>
<dbReference type="SMART" id="SM00909">
    <property type="entry name" value="Germane"/>
    <property type="match status" value="1"/>
</dbReference>
<dbReference type="PROSITE" id="PS51257">
    <property type="entry name" value="PROKAR_LIPOPROTEIN"/>
    <property type="match status" value="1"/>
</dbReference>
<reference evidence="3 4" key="1">
    <citation type="submission" date="2024-04" db="EMBL/GenBank/DDBJ databases">
        <title>Arthrobacter sp. from Plains bison fecal sample.</title>
        <authorList>
            <person name="Ruzzini A."/>
        </authorList>
    </citation>
    <scope>NUCLEOTIDE SEQUENCE [LARGE SCALE GENOMIC DNA]</scope>
    <source>
        <strain evidence="3 4">EINP1</strain>
    </source>
</reference>
<evidence type="ECO:0000256" key="1">
    <source>
        <dbReference type="SAM" id="SignalP"/>
    </source>
</evidence>
<keyword evidence="1" id="KW-0732">Signal</keyword>
<name>A0ABZ3A0G7_9MICC</name>
<organism evidence="3 4">
    <name type="scientific">Arthrobacter citreus</name>
    <dbReference type="NCBI Taxonomy" id="1670"/>
    <lineage>
        <taxon>Bacteria</taxon>
        <taxon>Bacillati</taxon>
        <taxon>Actinomycetota</taxon>
        <taxon>Actinomycetes</taxon>
        <taxon>Micrococcales</taxon>
        <taxon>Micrococcaceae</taxon>
        <taxon>Arthrobacter</taxon>
    </lineage>
</organism>
<dbReference type="InterPro" id="IPR019606">
    <property type="entry name" value="GerMN"/>
</dbReference>
<sequence length="314" mass="32476">MGTAHRQFWLRNRRAGLGLLAASSLLLSGCGVVAATPTTTMPISFGDAAGGTLSTPLTATPPSEGKPAPGRIPVYWLGLNGSDVHLYREFQPAEKGGDPIGEAVLAMTEGTPSDPDYFNPWKKAGTVSASISGKNVITVDISEDAFDTSMDAGMAHRAVQQLVYTATAAASNAGLTTVGHPASVVLLVDGKAGYNAFGHEVLEGPLKRDPALMAPIWIIDPQEGAGSQSALTVQGTAVPEGGQLSWRVEPIVDGRPAEEALESGYADLEASTGGPSLFSFTVELPAGEYNVSVFHGTGRANEDSKRVSISSAAQ</sequence>
<dbReference type="EMBL" id="CP151657">
    <property type="protein sequence ID" value="WZP16938.1"/>
    <property type="molecule type" value="Genomic_DNA"/>
</dbReference>
<feature type="signal peptide" evidence="1">
    <location>
        <begin position="1"/>
        <end position="34"/>
    </location>
</feature>
<dbReference type="RefSeq" id="WP_342024534.1">
    <property type="nucleotide sequence ID" value="NZ_CP151657.1"/>
</dbReference>